<evidence type="ECO:0000313" key="1">
    <source>
        <dbReference type="EMBL" id="EPY33588.1"/>
    </source>
</evidence>
<protein>
    <submittedName>
        <fullName evidence="1">Uncharacterized protein</fullName>
    </submittedName>
</protein>
<dbReference type="EMBL" id="ATMH01002143">
    <property type="protein sequence ID" value="EPY33588.1"/>
    <property type="molecule type" value="Genomic_DNA"/>
</dbReference>
<comment type="caution">
    <text evidence="1">The sequence shown here is derived from an EMBL/GenBank/DDBJ whole genome shotgun (WGS) entry which is preliminary data.</text>
</comment>
<dbReference type="PANTHER" id="PTHR21207:SF2">
    <property type="entry name" value="PARKIN COREGULATED GENE PROTEIN"/>
    <property type="match status" value="1"/>
</dbReference>
<reference evidence="1 2" key="1">
    <citation type="journal article" date="2013" name="PLoS ONE">
        <title>Predicting the Proteins of Angomonas deanei, Strigomonas culicis and Their Respective Endosymbionts Reveals New Aspects of the Trypanosomatidae Family.</title>
        <authorList>
            <person name="Motta M.C."/>
            <person name="Martins A.C."/>
            <person name="de Souza S.S."/>
            <person name="Catta-Preta C.M."/>
            <person name="Silva R."/>
            <person name="Klein C.C."/>
            <person name="de Almeida L.G."/>
            <person name="de Lima Cunha O."/>
            <person name="Ciapina L.P."/>
            <person name="Brocchi M."/>
            <person name="Colabardini A.C."/>
            <person name="de Araujo Lima B."/>
            <person name="Machado C.R."/>
            <person name="de Almeida Soares C.M."/>
            <person name="Probst C.M."/>
            <person name="de Menezes C.B."/>
            <person name="Thompson C.E."/>
            <person name="Bartholomeu D.C."/>
            <person name="Gradia D.F."/>
            <person name="Pavoni D.P."/>
            <person name="Grisard E.C."/>
            <person name="Fantinatti-Garboggini F."/>
            <person name="Marchini F.K."/>
            <person name="Rodrigues-Luiz G.F."/>
            <person name="Wagner G."/>
            <person name="Goldman G.H."/>
            <person name="Fietto J.L."/>
            <person name="Elias M.C."/>
            <person name="Goldman M.H."/>
            <person name="Sagot M.F."/>
            <person name="Pereira M."/>
            <person name="Stoco P.H."/>
            <person name="de Mendonca-Neto R.P."/>
            <person name="Teixeira S.M."/>
            <person name="Maciel T.E."/>
            <person name="de Oliveira Mendes T.A."/>
            <person name="Urmenyi T.P."/>
            <person name="de Souza W."/>
            <person name="Schenkman S."/>
            <person name="de Vasconcelos A.T."/>
        </authorList>
    </citation>
    <scope>NUCLEOTIDE SEQUENCE [LARGE SCALE GENOMIC DNA]</scope>
</reference>
<sequence length="312" mass="34449">MSYEIEPIVKGTKKDPSVRIYNKAAGKSPFGAFPPGYGIKNTSGSANAEDADAAAAAAGKARFAYQAKKTGFGGATSSLHKGKARETNDEAFSVNATGKSKPPKAGAFKKRSIPSTEFRRYYDRGDLPVSIAHGSRSSVDWKVEVEKLDYHHYLPIFFDGIRETEEPYMFLARQGCLDLLDRGGPKILPTIPQLIIPLKTALNTRHPDIVAATLRIIQQLVVSGDLIGEALVPYYRQILPIFNLFKNVHKKRACSDAVDFWPAQERGLSETWCNETLQLLETHGGEDAYINIKYMVPSYESCIFKQLRGTSG</sequence>
<dbReference type="Proteomes" id="UP000015354">
    <property type="component" value="Unassembled WGS sequence"/>
</dbReference>
<dbReference type="GO" id="GO:0051879">
    <property type="term" value="F:Hsp90 protein binding"/>
    <property type="evidence" value="ECO:0007669"/>
    <property type="project" value="TreeGrafter"/>
</dbReference>
<name>S9UXN5_9TRYP</name>
<evidence type="ECO:0000313" key="2">
    <source>
        <dbReference type="Proteomes" id="UP000015354"/>
    </source>
</evidence>
<dbReference type="GO" id="GO:0030544">
    <property type="term" value="F:Hsp70 protein binding"/>
    <property type="evidence" value="ECO:0007669"/>
    <property type="project" value="TreeGrafter"/>
</dbReference>
<dbReference type="Pfam" id="PF10274">
    <property type="entry name" value="ParcG"/>
    <property type="match status" value="1"/>
</dbReference>
<gene>
    <name evidence="1" type="ORF">STCU_02143</name>
</gene>
<dbReference type="InterPro" id="IPR019399">
    <property type="entry name" value="Parkin_co-regulated_protein"/>
</dbReference>
<organism evidence="1 2">
    <name type="scientific">Strigomonas culicis</name>
    <dbReference type="NCBI Taxonomy" id="28005"/>
    <lineage>
        <taxon>Eukaryota</taxon>
        <taxon>Discoba</taxon>
        <taxon>Euglenozoa</taxon>
        <taxon>Kinetoplastea</taxon>
        <taxon>Metakinetoplastina</taxon>
        <taxon>Trypanosomatida</taxon>
        <taxon>Trypanosomatidae</taxon>
        <taxon>Strigomonadinae</taxon>
        <taxon>Strigomonas</taxon>
    </lineage>
</organism>
<dbReference type="AlphaFoldDB" id="S9UXN5"/>
<proteinExistence type="predicted"/>
<keyword evidence="2" id="KW-1185">Reference proteome</keyword>
<dbReference type="PANTHER" id="PTHR21207">
    <property type="entry name" value="PARKIN COREGULATED GENE PROTEIN PARK2 COREGULATED"/>
    <property type="match status" value="1"/>
</dbReference>
<dbReference type="OrthoDB" id="5954824at2759"/>
<accession>S9UXN5</accession>